<reference evidence="2" key="1">
    <citation type="submission" date="2023-05" db="EMBL/GenBank/DDBJ databases">
        <authorList>
            <person name="Stuckert A."/>
        </authorList>
    </citation>
    <scope>NUCLEOTIDE SEQUENCE</scope>
</reference>
<keyword evidence="1" id="KW-1133">Transmembrane helix</keyword>
<accession>A0ABN9AX08</accession>
<proteinExistence type="predicted"/>
<dbReference type="EMBL" id="CATNWA010000978">
    <property type="protein sequence ID" value="CAI9538765.1"/>
    <property type="molecule type" value="Genomic_DNA"/>
</dbReference>
<evidence type="ECO:0000256" key="1">
    <source>
        <dbReference type="SAM" id="Phobius"/>
    </source>
</evidence>
<organism evidence="2 3">
    <name type="scientific">Staurois parvus</name>
    <dbReference type="NCBI Taxonomy" id="386267"/>
    <lineage>
        <taxon>Eukaryota</taxon>
        <taxon>Metazoa</taxon>
        <taxon>Chordata</taxon>
        <taxon>Craniata</taxon>
        <taxon>Vertebrata</taxon>
        <taxon>Euteleostomi</taxon>
        <taxon>Amphibia</taxon>
        <taxon>Batrachia</taxon>
        <taxon>Anura</taxon>
        <taxon>Neobatrachia</taxon>
        <taxon>Ranoidea</taxon>
        <taxon>Ranidae</taxon>
        <taxon>Staurois</taxon>
    </lineage>
</organism>
<keyword evidence="1" id="KW-0472">Membrane</keyword>
<feature type="transmembrane region" description="Helical" evidence="1">
    <location>
        <begin position="6"/>
        <end position="24"/>
    </location>
</feature>
<comment type="caution">
    <text evidence="2">The sequence shown here is derived from an EMBL/GenBank/DDBJ whole genome shotgun (WGS) entry which is preliminary data.</text>
</comment>
<evidence type="ECO:0008006" key="4">
    <source>
        <dbReference type="Google" id="ProtNLM"/>
    </source>
</evidence>
<evidence type="ECO:0000313" key="3">
    <source>
        <dbReference type="Proteomes" id="UP001162483"/>
    </source>
</evidence>
<keyword evidence="1" id="KW-0812">Transmembrane</keyword>
<name>A0ABN9AX08_9NEOB</name>
<protein>
    <recommendedName>
        <fullName evidence="4">Cytochrome P450</fullName>
    </recommendedName>
</protein>
<keyword evidence="3" id="KW-1185">Reference proteome</keyword>
<sequence>MGFSTILALLVTVLITLHFIISWWKQHIRYRSLPPGPTPLPFLGNPKYMDLRTADKNYTLAQPKVRLGVHHLETDGAGGGPLWL</sequence>
<evidence type="ECO:0000313" key="2">
    <source>
        <dbReference type="EMBL" id="CAI9538765.1"/>
    </source>
</evidence>
<dbReference type="Proteomes" id="UP001162483">
    <property type="component" value="Unassembled WGS sequence"/>
</dbReference>
<gene>
    <name evidence="2" type="ORF">SPARVUS_LOCUS1482349</name>
</gene>